<evidence type="ECO:0000256" key="1">
    <source>
        <dbReference type="ARBA" id="ARBA00022801"/>
    </source>
</evidence>
<evidence type="ECO:0000256" key="2">
    <source>
        <dbReference type="ARBA" id="ARBA00022884"/>
    </source>
</evidence>
<protein>
    <recommendedName>
        <fullName evidence="4">RNA-binding protein AU-1/Ribonuclease E/G domain-containing protein</fullName>
    </recommendedName>
</protein>
<feature type="region of interest" description="Disordered" evidence="3">
    <location>
        <begin position="93"/>
        <end position="120"/>
    </location>
</feature>
<evidence type="ECO:0000313" key="5">
    <source>
        <dbReference type="EMBL" id="GLQ58964.1"/>
    </source>
</evidence>
<comment type="caution">
    <text evidence="5">The sequence shown here is derived from an EMBL/GenBank/DDBJ whole genome shotgun (WGS) entry which is preliminary data.</text>
</comment>
<dbReference type="Pfam" id="PF10150">
    <property type="entry name" value="RNase_E_G"/>
    <property type="match status" value="1"/>
</dbReference>
<name>A0ABQ5WGW4_GLUJA</name>
<sequence>MDRVIEIRAACSPGEVRIAVTDQDTLLDVGIWRPGRPDGLDDWHIARVQTVAPALGGAFVTLYDGESGFLSSRDTLVQGQSVSVRVSRSAQNGKGLRFRKAEEPPQDSNNTSRLIARGSTPLEELADRYPDAPLHIDDPGIAARLSARLRPRLQRCQRAFDSTQESEFEELGSETADLGLLTASFFPTPALIAIDLDSNANPDFKGNIASFPALSQQIQLRNLSGTLLIDPAGVKTRKRPALVSFLRDAMALDPLKPQVLGTTPSGLLEVIRPRKRPPLHELLSSPHGRALAALRTILREERKGRVLTASIPLIRALESDPDALNDFIFRRAAPIELVLNPNAAPESWSLS</sequence>
<feature type="domain" description="RNA-binding protein AU-1/Ribonuclease E/G" evidence="4">
    <location>
        <begin position="188"/>
        <end position="274"/>
    </location>
</feature>
<keyword evidence="1" id="KW-0378">Hydrolase</keyword>
<dbReference type="Proteomes" id="UP001156613">
    <property type="component" value="Unassembled WGS sequence"/>
</dbReference>
<evidence type="ECO:0000256" key="3">
    <source>
        <dbReference type="SAM" id="MobiDB-lite"/>
    </source>
</evidence>
<accession>A0ABQ5WGW4</accession>
<reference evidence="6" key="1">
    <citation type="journal article" date="2019" name="Int. J. Syst. Evol. Microbiol.">
        <title>The Global Catalogue of Microorganisms (GCM) 10K type strain sequencing project: providing services to taxonomists for standard genome sequencing and annotation.</title>
        <authorList>
            <consortium name="The Broad Institute Genomics Platform"/>
            <consortium name="The Broad Institute Genome Sequencing Center for Infectious Disease"/>
            <person name="Wu L."/>
            <person name="Ma J."/>
        </authorList>
    </citation>
    <scope>NUCLEOTIDE SEQUENCE [LARGE SCALE GENOMIC DNA]</scope>
    <source>
        <strain evidence="6">NBRC 3271</strain>
    </source>
</reference>
<evidence type="ECO:0000259" key="4">
    <source>
        <dbReference type="Pfam" id="PF10150"/>
    </source>
</evidence>
<proteinExistence type="predicted"/>
<evidence type="ECO:0000313" key="6">
    <source>
        <dbReference type="Proteomes" id="UP001156613"/>
    </source>
</evidence>
<keyword evidence="6" id="KW-1185">Reference proteome</keyword>
<gene>
    <name evidence="5" type="ORF">GCM10010937_07670</name>
</gene>
<dbReference type="EMBL" id="BSNT01000017">
    <property type="protein sequence ID" value="GLQ58964.1"/>
    <property type="molecule type" value="Genomic_DNA"/>
</dbReference>
<dbReference type="InterPro" id="IPR019307">
    <property type="entry name" value="RNA-bd_AU-1/RNase_E/G"/>
</dbReference>
<keyword evidence="2" id="KW-0694">RNA-binding</keyword>
<organism evidence="5 6">
    <name type="scientific">Gluconobacter japonicus</name>
    <dbReference type="NCBI Taxonomy" id="376620"/>
    <lineage>
        <taxon>Bacteria</taxon>
        <taxon>Pseudomonadati</taxon>
        <taxon>Pseudomonadota</taxon>
        <taxon>Alphaproteobacteria</taxon>
        <taxon>Acetobacterales</taxon>
        <taxon>Acetobacteraceae</taxon>
        <taxon>Gluconobacter</taxon>
    </lineage>
</organism>